<reference evidence="13" key="1">
    <citation type="journal article" date="2020" name="mSystems">
        <title>Genome- and Community-Level Interaction Insights into Carbon Utilization and Element Cycling Functions of Hydrothermarchaeota in Hydrothermal Sediment.</title>
        <authorList>
            <person name="Zhou Z."/>
            <person name="Liu Y."/>
            <person name="Xu W."/>
            <person name="Pan J."/>
            <person name="Luo Z.H."/>
            <person name="Li M."/>
        </authorList>
    </citation>
    <scope>NUCLEOTIDE SEQUENCE [LARGE SCALE GENOMIC DNA]</scope>
    <source>
        <strain evidence="13">SpSt-339</strain>
    </source>
</reference>
<evidence type="ECO:0000256" key="8">
    <source>
        <dbReference type="PROSITE-ProRule" id="PRU00703"/>
    </source>
</evidence>
<evidence type="ECO:0000256" key="2">
    <source>
        <dbReference type="ARBA" id="ARBA00022475"/>
    </source>
</evidence>
<dbReference type="Pfam" id="PF01595">
    <property type="entry name" value="CNNM"/>
    <property type="match status" value="1"/>
</dbReference>
<dbReference type="Gene3D" id="3.30.465.10">
    <property type="match status" value="1"/>
</dbReference>
<dbReference type="PROSITE" id="PS51846">
    <property type="entry name" value="CNNM"/>
    <property type="match status" value="1"/>
</dbReference>
<dbReference type="PANTHER" id="PTHR43099">
    <property type="entry name" value="UPF0053 PROTEIN YRKA"/>
    <property type="match status" value="1"/>
</dbReference>
<feature type="domain" description="CBS" evidence="11">
    <location>
        <begin position="280"/>
        <end position="341"/>
    </location>
</feature>
<evidence type="ECO:0000259" key="11">
    <source>
        <dbReference type="PROSITE" id="PS51371"/>
    </source>
</evidence>
<proteinExistence type="predicted"/>
<accession>A0A7C2JYU3</accession>
<organism evidence="13">
    <name type="scientific">Schlesneria paludicola</name>
    <dbReference type="NCBI Taxonomy" id="360056"/>
    <lineage>
        <taxon>Bacteria</taxon>
        <taxon>Pseudomonadati</taxon>
        <taxon>Planctomycetota</taxon>
        <taxon>Planctomycetia</taxon>
        <taxon>Planctomycetales</taxon>
        <taxon>Planctomycetaceae</taxon>
        <taxon>Schlesneria</taxon>
    </lineage>
</organism>
<gene>
    <name evidence="13" type="ORF">ENQ76_11120</name>
</gene>
<evidence type="ECO:0000256" key="7">
    <source>
        <dbReference type="ARBA" id="ARBA00023136"/>
    </source>
</evidence>
<dbReference type="GO" id="GO:0005886">
    <property type="term" value="C:plasma membrane"/>
    <property type="evidence" value="ECO:0007669"/>
    <property type="project" value="UniProtKB-SubCell"/>
</dbReference>
<comment type="subcellular location">
    <subcellularLocation>
        <location evidence="1">Cell membrane</location>
        <topology evidence="1">Multi-pass membrane protein</topology>
    </subcellularLocation>
</comment>
<evidence type="ECO:0000313" key="13">
    <source>
        <dbReference type="EMBL" id="HEN16004.1"/>
    </source>
</evidence>
<dbReference type="Pfam" id="PF03471">
    <property type="entry name" value="CorC_HlyC"/>
    <property type="match status" value="1"/>
</dbReference>
<feature type="transmembrane region" description="Helical" evidence="10">
    <location>
        <begin position="118"/>
        <end position="139"/>
    </location>
</feature>
<dbReference type="PROSITE" id="PS51371">
    <property type="entry name" value="CBS"/>
    <property type="match status" value="2"/>
</dbReference>
<dbReference type="PANTHER" id="PTHR43099:SF5">
    <property type="entry name" value="HLYC_CORC FAMILY TRANSPORTER"/>
    <property type="match status" value="1"/>
</dbReference>
<evidence type="ECO:0000256" key="4">
    <source>
        <dbReference type="ARBA" id="ARBA00022737"/>
    </source>
</evidence>
<sequence>MVCGSAVCDGSGASLSEAQGLHSLGFRRQRSGRVRCSPACGPGIIWRFVRTSSRETTVFTGAAWELIVILLLILLNGFFAAAEIAILTARRGRLEQLADDGDTAAQVALDLARDADRFLPTVQVGITLVATLAAAFGGARVEENLAAWFATLPIPWLATHNHAIALTIVVIGISFFSLILGELVPKRVALQNAEPFARVVAYPMLILQRASRPVIWFLQAVTRLVLWLLRVKAPLGPTVSVEDIQHIIEAGGEAGILEEHEHRMAREALRLGDRTVTDILRPRVDIDALDLDTPSDEVIGAMAMSGFSRVPVCEGDIDHIVGFVYIKDVFLQQYLGRPIDLRRLVRPPLFVPKTLTITRLLEQFQTHRTQLAIVLDEYGGTQGMVTLEDVFEMLVGDIHDEHRQDHAQLLVRRDDGSWLVDGTANLHELQETLELTRWSEPPPRGVGTVAGLVLGLLKRPPQIGDKLHWANLTLEVVDMDGPRIDRVLVTSTPEAVTPVESGDPP</sequence>
<dbReference type="InterPro" id="IPR005170">
    <property type="entry name" value="Transptr-assoc_dom"/>
</dbReference>
<evidence type="ECO:0000256" key="1">
    <source>
        <dbReference type="ARBA" id="ARBA00004651"/>
    </source>
</evidence>
<dbReference type="Gene3D" id="3.10.580.10">
    <property type="entry name" value="CBS-domain"/>
    <property type="match status" value="1"/>
</dbReference>
<name>A0A7C2JYU3_9PLAN</name>
<dbReference type="CDD" id="cd04590">
    <property type="entry name" value="CBS_pair_CorC_HlyC_assoc"/>
    <property type="match status" value="1"/>
</dbReference>
<evidence type="ECO:0000256" key="9">
    <source>
        <dbReference type="PROSITE-ProRule" id="PRU01193"/>
    </source>
</evidence>
<evidence type="ECO:0000256" key="3">
    <source>
        <dbReference type="ARBA" id="ARBA00022692"/>
    </source>
</evidence>
<evidence type="ECO:0000256" key="5">
    <source>
        <dbReference type="ARBA" id="ARBA00022989"/>
    </source>
</evidence>
<keyword evidence="5 9" id="KW-1133">Transmembrane helix</keyword>
<protein>
    <submittedName>
        <fullName evidence="13">HlyC/CorC family transporter</fullName>
    </submittedName>
</protein>
<keyword evidence="4" id="KW-0677">Repeat</keyword>
<dbReference type="GO" id="GO:0050660">
    <property type="term" value="F:flavin adenine dinucleotide binding"/>
    <property type="evidence" value="ECO:0007669"/>
    <property type="project" value="InterPro"/>
</dbReference>
<keyword evidence="7 9" id="KW-0472">Membrane</keyword>
<keyword evidence="6 8" id="KW-0129">CBS domain</keyword>
<feature type="domain" description="CBS" evidence="11">
    <location>
        <begin position="344"/>
        <end position="401"/>
    </location>
</feature>
<dbReference type="InterPro" id="IPR000644">
    <property type="entry name" value="CBS_dom"/>
</dbReference>
<dbReference type="InterPro" id="IPR051676">
    <property type="entry name" value="UPF0053_domain"/>
</dbReference>
<dbReference type="InterPro" id="IPR044751">
    <property type="entry name" value="Ion_transp-like_CBS"/>
</dbReference>
<comment type="caution">
    <text evidence="13">The sequence shown here is derived from an EMBL/GenBank/DDBJ whole genome shotgun (WGS) entry which is preliminary data.</text>
</comment>
<keyword evidence="2" id="KW-1003">Cell membrane</keyword>
<dbReference type="InterPro" id="IPR036318">
    <property type="entry name" value="FAD-bd_PCMH-like_sf"/>
</dbReference>
<dbReference type="SUPFAM" id="SSF56176">
    <property type="entry name" value="FAD-binding/transporter-associated domain-like"/>
    <property type="match status" value="1"/>
</dbReference>
<dbReference type="FunFam" id="3.10.580.10:FF:000002">
    <property type="entry name" value="Magnesium/cobalt efflux protein CorC"/>
    <property type="match status" value="1"/>
</dbReference>
<dbReference type="InterPro" id="IPR016169">
    <property type="entry name" value="FAD-bd_PCMH_sub2"/>
</dbReference>
<feature type="transmembrane region" description="Helical" evidence="10">
    <location>
        <begin position="62"/>
        <end position="87"/>
    </location>
</feature>
<dbReference type="Pfam" id="PF00571">
    <property type="entry name" value="CBS"/>
    <property type="match status" value="2"/>
</dbReference>
<evidence type="ECO:0000259" key="12">
    <source>
        <dbReference type="PROSITE" id="PS51846"/>
    </source>
</evidence>
<keyword evidence="3 9" id="KW-0812">Transmembrane</keyword>
<dbReference type="InterPro" id="IPR002550">
    <property type="entry name" value="CNNM"/>
</dbReference>
<dbReference type="InterPro" id="IPR046342">
    <property type="entry name" value="CBS_dom_sf"/>
</dbReference>
<dbReference type="SMART" id="SM01091">
    <property type="entry name" value="CorC_HlyC"/>
    <property type="match status" value="1"/>
</dbReference>
<feature type="domain" description="CNNM transmembrane" evidence="12">
    <location>
        <begin position="58"/>
        <end position="261"/>
    </location>
</feature>
<evidence type="ECO:0000256" key="6">
    <source>
        <dbReference type="ARBA" id="ARBA00023122"/>
    </source>
</evidence>
<dbReference type="SUPFAM" id="SSF54631">
    <property type="entry name" value="CBS-domain pair"/>
    <property type="match status" value="1"/>
</dbReference>
<feature type="transmembrane region" description="Helical" evidence="10">
    <location>
        <begin position="159"/>
        <end position="180"/>
    </location>
</feature>
<dbReference type="EMBL" id="DSOK01000311">
    <property type="protein sequence ID" value="HEN16004.1"/>
    <property type="molecule type" value="Genomic_DNA"/>
</dbReference>
<dbReference type="AlphaFoldDB" id="A0A7C2JYU3"/>
<evidence type="ECO:0000256" key="10">
    <source>
        <dbReference type="SAM" id="Phobius"/>
    </source>
</evidence>